<name>A0A7G5B7U5_9CAUD</name>
<gene>
    <name evidence="2" type="ORF">S1_00051</name>
</gene>
<sequence length="269" mass="28441">MKITAEFDSLSELRAFADLFHQTPTVASLPHVDLVLPSGAVAHIVEAAKQDEPKPAGPEFDENPGNRPGAESDGDKPKRKRRAKAEIEADERNTVMAREHAAQMSTADALALAASGVAVTQGPVHAVVPALPAETGTQPPAGFVAAPPTGETPSDQAAREAQKEADPAAPAPAPVASAQLSEDSPTRAQIELRQAEILADPSSQQPQFVLTHSRTARQYIEQHGMAAYNETQTIWGLPADVMRYTPQQRALHLATMQVLGPLRGNGVAA</sequence>
<feature type="compositionally biased region" description="Basic and acidic residues" evidence="1">
    <location>
        <begin position="84"/>
        <end position="95"/>
    </location>
</feature>
<evidence type="ECO:0000313" key="2">
    <source>
        <dbReference type="EMBL" id="QMV32368.1"/>
    </source>
</evidence>
<feature type="compositionally biased region" description="Basic and acidic residues" evidence="1">
    <location>
        <begin position="157"/>
        <end position="166"/>
    </location>
</feature>
<accession>A0A7G5B7U5</accession>
<feature type="region of interest" description="Disordered" evidence="1">
    <location>
        <begin position="49"/>
        <end position="95"/>
    </location>
</feature>
<protein>
    <submittedName>
        <fullName evidence="2">Uncharacterized protein</fullName>
    </submittedName>
</protein>
<reference evidence="2 3" key="1">
    <citation type="submission" date="2020-07" db="EMBL/GenBank/DDBJ databases">
        <title>Ralstonia phages.</title>
        <authorList>
            <person name="Trotereau A."/>
            <person name="Boyer C."/>
            <person name="Torres-Barcelo C."/>
        </authorList>
    </citation>
    <scope>NUCLEOTIDE SEQUENCE [LARGE SCALE GENOMIC DNA]</scope>
</reference>
<evidence type="ECO:0000256" key="1">
    <source>
        <dbReference type="SAM" id="MobiDB-lite"/>
    </source>
</evidence>
<feature type="region of interest" description="Disordered" evidence="1">
    <location>
        <begin position="147"/>
        <end position="183"/>
    </location>
</feature>
<dbReference type="EMBL" id="MT740725">
    <property type="protein sequence ID" value="QMV32368.1"/>
    <property type="molecule type" value="Genomic_DNA"/>
</dbReference>
<evidence type="ECO:0000313" key="3">
    <source>
        <dbReference type="Proteomes" id="UP000515295"/>
    </source>
</evidence>
<organism evidence="2 3">
    <name type="scientific">Ralstonia phage Adzire</name>
    <dbReference type="NCBI Taxonomy" id="2759711"/>
    <lineage>
        <taxon>Viruses</taxon>
        <taxon>Duplodnaviria</taxon>
        <taxon>Heunggongvirae</taxon>
        <taxon>Uroviricota</taxon>
        <taxon>Caudoviricetes</taxon>
        <taxon>Bakolyvirus</taxon>
        <taxon>Bakolyvirus simangalove</taxon>
    </lineage>
</organism>
<dbReference type="Proteomes" id="UP000515295">
    <property type="component" value="Segment"/>
</dbReference>
<proteinExistence type="predicted"/>